<dbReference type="FunFam" id="3.30.420.40:FF:000020">
    <property type="entry name" value="Chaperone protein HscA homolog"/>
    <property type="match status" value="1"/>
</dbReference>
<dbReference type="GO" id="GO:0005524">
    <property type="term" value="F:ATP binding"/>
    <property type="evidence" value="ECO:0007669"/>
    <property type="project" value="UniProtKB-UniRule"/>
</dbReference>
<dbReference type="InterPro" id="IPR029048">
    <property type="entry name" value="HSP70_C_sf"/>
</dbReference>
<dbReference type="GO" id="GO:0051082">
    <property type="term" value="F:unfolded protein binding"/>
    <property type="evidence" value="ECO:0007669"/>
    <property type="project" value="InterPro"/>
</dbReference>
<name>A0A1W1XBC9_9BACT</name>
<dbReference type="InterPro" id="IPR018181">
    <property type="entry name" value="Heat_shock_70_CS"/>
</dbReference>
<dbReference type="Gene3D" id="2.60.34.10">
    <property type="entry name" value="Substrate Binding Domain Of DNAk, Chain A, domain 1"/>
    <property type="match status" value="1"/>
</dbReference>
<dbReference type="PRINTS" id="PR00301">
    <property type="entry name" value="HEATSHOCK70"/>
</dbReference>
<evidence type="ECO:0000256" key="6">
    <source>
        <dbReference type="ARBA" id="ARBA00022840"/>
    </source>
</evidence>
<evidence type="ECO:0000256" key="11">
    <source>
        <dbReference type="SAM" id="Coils"/>
    </source>
</evidence>
<dbReference type="Gene3D" id="3.30.420.40">
    <property type="match status" value="2"/>
</dbReference>
<feature type="region of interest" description="Disordered" evidence="12">
    <location>
        <begin position="597"/>
        <end position="638"/>
    </location>
</feature>
<dbReference type="GO" id="GO:0140662">
    <property type="term" value="F:ATP-dependent protein folding chaperone"/>
    <property type="evidence" value="ECO:0007669"/>
    <property type="project" value="InterPro"/>
</dbReference>
<dbReference type="Pfam" id="PF00012">
    <property type="entry name" value="HSP70"/>
    <property type="match status" value="1"/>
</dbReference>
<reference evidence="13 14" key="1">
    <citation type="submission" date="2017-04" db="EMBL/GenBank/DDBJ databases">
        <authorList>
            <person name="Afonso C.L."/>
            <person name="Miller P.J."/>
            <person name="Scott M.A."/>
            <person name="Spackman E."/>
            <person name="Goraichik I."/>
            <person name="Dimitrov K.M."/>
            <person name="Suarez D.L."/>
            <person name="Swayne D.E."/>
        </authorList>
    </citation>
    <scope>NUCLEOTIDE SEQUENCE [LARGE SCALE GENOMIC DNA]</scope>
    <source>
        <strain evidence="13 14">DSM 13146</strain>
    </source>
</reference>
<evidence type="ECO:0000256" key="2">
    <source>
        <dbReference type="ARBA" id="ARBA00007381"/>
    </source>
</evidence>
<dbReference type="InterPro" id="IPR043129">
    <property type="entry name" value="ATPase_NBD"/>
</dbReference>
<dbReference type="SUPFAM" id="SSF100934">
    <property type="entry name" value="Heat shock protein 70kD (HSP70), C-terminal subdomain"/>
    <property type="match status" value="1"/>
</dbReference>
<accession>A0A1W1XBC9</accession>
<evidence type="ECO:0000256" key="9">
    <source>
        <dbReference type="HAMAP-Rule" id="MF_00332"/>
    </source>
</evidence>
<dbReference type="Gene3D" id="3.90.640.10">
    <property type="entry name" value="Actin, Chain A, domain 4"/>
    <property type="match status" value="1"/>
</dbReference>
<dbReference type="RefSeq" id="WP_084056902.1">
    <property type="nucleotide sequence ID" value="NZ_FWXF01000004.1"/>
</dbReference>
<feature type="compositionally biased region" description="Gly residues" evidence="12">
    <location>
        <begin position="609"/>
        <end position="620"/>
    </location>
</feature>
<dbReference type="PROSITE" id="PS00329">
    <property type="entry name" value="HSP70_2"/>
    <property type="match status" value="1"/>
</dbReference>
<feature type="coiled-coil region" evidence="11">
    <location>
        <begin position="247"/>
        <end position="274"/>
    </location>
</feature>
<dbReference type="STRING" id="1121390.SAMN02746041_01142"/>
<evidence type="ECO:0000256" key="3">
    <source>
        <dbReference type="ARBA" id="ARBA00014415"/>
    </source>
</evidence>
<comment type="similarity">
    <text evidence="2 9 10">Belongs to the heat shock protein 70 family.</text>
</comment>
<keyword evidence="6 9" id="KW-0067">ATP-binding</keyword>
<evidence type="ECO:0000313" key="13">
    <source>
        <dbReference type="EMBL" id="SMC21177.1"/>
    </source>
</evidence>
<dbReference type="PROSITE" id="PS00297">
    <property type="entry name" value="HSP70_1"/>
    <property type="match status" value="1"/>
</dbReference>
<dbReference type="PANTHER" id="PTHR19375">
    <property type="entry name" value="HEAT SHOCK PROTEIN 70KDA"/>
    <property type="match status" value="1"/>
</dbReference>
<dbReference type="NCBIfam" id="TIGR02350">
    <property type="entry name" value="prok_dnaK"/>
    <property type="match status" value="1"/>
</dbReference>
<dbReference type="NCBIfam" id="NF001413">
    <property type="entry name" value="PRK00290.1"/>
    <property type="match status" value="1"/>
</dbReference>
<evidence type="ECO:0000256" key="12">
    <source>
        <dbReference type="SAM" id="MobiDB-lite"/>
    </source>
</evidence>
<dbReference type="FunFam" id="3.90.640.10:FF:000003">
    <property type="entry name" value="Molecular chaperone DnaK"/>
    <property type="match status" value="1"/>
</dbReference>
<keyword evidence="7 9" id="KW-0346">Stress response</keyword>
<evidence type="ECO:0000256" key="1">
    <source>
        <dbReference type="ARBA" id="ARBA00002290"/>
    </source>
</evidence>
<dbReference type="FunFam" id="3.30.420.40:FF:000004">
    <property type="entry name" value="Molecular chaperone DnaK"/>
    <property type="match status" value="1"/>
</dbReference>
<sequence length="638" mass="69543">MGKIIGIDLGTTNSVVAIMEGKEPKVLANAEGGRTTPSMVAFTDSDERLVGQVAKRQAITNPENTIFAVKRLIGRKYKSKEVQRDLDILPYKIVEASNGDAHIEIRGRKYSPTEISAFVLTKMKQTAEDYLGEKVTDAVITVPAYFNDNQRQATKDAGKIAGLNVLRIINEPTAAALAYGLDKKKDEKIAVFDLGGGTYDISILEIGDGVFEVKSTNGDTHLGGEDFDQRIIDWLADEFKKEQGIDLRNDKMALQRLKEAAEKAKMELSSTTETDINLPFITADATGPKHLNIKLTRAKLEALTEDLIEKLVPPMRQALQDAGLTANDINEVILVGGMTRMPRVQQKVKEFFGKEPHKGVNPDEVVAMGAAIQGAVLSGDVKDVLLLDVTPLSLGIETLGGVMTKLIERNTTIPTRKSQIFSTATDNQTAVSIHVLQGERPMAADNKTLGRFDLVGIPPAPRGVPQIEVTFDIDANGIVHVSAKDLATGKEQSIRITASSGLNEEEIEKLVKEAEMHAEEDKRRKELVEIRNQADALVYSTEKSLRDLGDKVDAATRQNIESQIEALKKAMEGDSKEAIQSEMEKLTQVSHKLAEEMYKQTAEQQAQAGGEGAQAGGDGGAKPDDDVVDADYEEVKDK</sequence>
<dbReference type="GO" id="GO:0005737">
    <property type="term" value="C:cytoplasm"/>
    <property type="evidence" value="ECO:0007669"/>
    <property type="project" value="UniProtKB-ARBA"/>
</dbReference>
<dbReference type="InterPro" id="IPR012725">
    <property type="entry name" value="Chaperone_DnaK"/>
</dbReference>
<keyword evidence="11" id="KW-0175">Coiled coil</keyword>
<protein>
    <recommendedName>
        <fullName evidence="3 9">Chaperone protein DnaK</fullName>
    </recommendedName>
    <alternativeName>
        <fullName evidence="9">HSP70</fullName>
    </alternativeName>
    <alternativeName>
        <fullName evidence="9">Heat shock 70 kDa protein</fullName>
    </alternativeName>
    <alternativeName>
        <fullName evidence="9">Heat shock protein 70</fullName>
    </alternativeName>
</protein>
<dbReference type="SUPFAM" id="SSF100920">
    <property type="entry name" value="Heat shock protein 70kD (HSP70), peptide-binding domain"/>
    <property type="match status" value="1"/>
</dbReference>
<keyword evidence="14" id="KW-1185">Reference proteome</keyword>
<evidence type="ECO:0000256" key="8">
    <source>
        <dbReference type="ARBA" id="ARBA00023186"/>
    </source>
</evidence>
<dbReference type="InterPro" id="IPR013126">
    <property type="entry name" value="Hsp_70_fam"/>
</dbReference>
<dbReference type="CDD" id="cd10234">
    <property type="entry name" value="ASKHA_NBD_HSP70_DnaK-like"/>
    <property type="match status" value="1"/>
</dbReference>
<dbReference type="HAMAP" id="MF_00332">
    <property type="entry name" value="DnaK"/>
    <property type="match status" value="1"/>
</dbReference>
<proteinExistence type="evidence at transcript level"/>
<dbReference type="FunFam" id="1.20.1270.10:FF:000001">
    <property type="entry name" value="Molecular chaperone DnaK"/>
    <property type="match status" value="1"/>
</dbReference>
<dbReference type="PROSITE" id="PS01036">
    <property type="entry name" value="HSP70_3"/>
    <property type="match status" value="1"/>
</dbReference>
<dbReference type="NCBIfam" id="NF003520">
    <property type="entry name" value="PRK05183.1"/>
    <property type="match status" value="1"/>
</dbReference>
<dbReference type="Gene3D" id="1.20.1270.10">
    <property type="match status" value="1"/>
</dbReference>
<evidence type="ECO:0000256" key="5">
    <source>
        <dbReference type="ARBA" id="ARBA00022741"/>
    </source>
</evidence>
<keyword evidence="4 9" id="KW-0597">Phosphoprotein</keyword>
<keyword evidence="8 9" id="KW-0143">Chaperone</keyword>
<evidence type="ECO:0000256" key="10">
    <source>
        <dbReference type="RuleBase" id="RU003322"/>
    </source>
</evidence>
<organism evidence="13 14">
    <name type="scientific">Desulfacinum hydrothermale DSM 13146</name>
    <dbReference type="NCBI Taxonomy" id="1121390"/>
    <lineage>
        <taxon>Bacteria</taxon>
        <taxon>Pseudomonadati</taxon>
        <taxon>Thermodesulfobacteriota</taxon>
        <taxon>Syntrophobacteria</taxon>
        <taxon>Syntrophobacterales</taxon>
        <taxon>Syntrophobacteraceae</taxon>
        <taxon>Desulfacinum</taxon>
    </lineage>
</organism>
<comment type="function">
    <text evidence="1 9">Acts as a chaperone.</text>
</comment>
<keyword evidence="5 9" id="KW-0547">Nucleotide-binding</keyword>
<feature type="coiled-coil region" evidence="11">
    <location>
        <begin position="557"/>
        <end position="596"/>
    </location>
</feature>
<gene>
    <name evidence="9" type="primary">dnaK</name>
    <name evidence="13" type="ORF">SAMN02746041_01142</name>
</gene>
<dbReference type="Proteomes" id="UP000192783">
    <property type="component" value="Unassembled WGS sequence"/>
</dbReference>
<dbReference type="EMBL" id="FWXF01000004">
    <property type="protein sequence ID" value="SMC21177.1"/>
    <property type="molecule type" value="Genomic_DNA"/>
</dbReference>
<dbReference type="OrthoDB" id="9766019at2"/>
<comment type="induction">
    <text evidence="9">By stress conditions e.g. heat shock.</text>
</comment>
<evidence type="ECO:0000313" key="14">
    <source>
        <dbReference type="Proteomes" id="UP000192783"/>
    </source>
</evidence>
<evidence type="ECO:0000256" key="4">
    <source>
        <dbReference type="ARBA" id="ARBA00022553"/>
    </source>
</evidence>
<dbReference type="SUPFAM" id="SSF53067">
    <property type="entry name" value="Actin-like ATPase domain"/>
    <property type="match status" value="2"/>
</dbReference>
<feature type="modified residue" description="Phosphothreonine; by autocatalysis" evidence="9">
    <location>
        <position position="198"/>
    </location>
</feature>
<dbReference type="FunFam" id="2.60.34.10:FF:000014">
    <property type="entry name" value="Chaperone protein DnaK HSP70"/>
    <property type="match status" value="1"/>
</dbReference>
<dbReference type="AlphaFoldDB" id="A0A1W1XBC9"/>
<dbReference type="InterPro" id="IPR029047">
    <property type="entry name" value="HSP70_peptide-bd_sf"/>
</dbReference>
<evidence type="ECO:0000256" key="7">
    <source>
        <dbReference type="ARBA" id="ARBA00023016"/>
    </source>
</evidence>